<dbReference type="Gene3D" id="1.10.1740.10">
    <property type="match status" value="1"/>
</dbReference>
<dbReference type="CDD" id="cd06171">
    <property type="entry name" value="Sigma70_r4"/>
    <property type="match status" value="1"/>
</dbReference>
<dbReference type="Pfam" id="PF08281">
    <property type="entry name" value="Sigma70_r4_2"/>
    <property type="match status" value="1"/>
</dbReference>
<dbReference type="EMBL" id="CACRTR010000016">
    <property type="protein sequence ID" value="VYU56929.1"/>
    <property type="molecule type" value="Genomic_DNA"/>
</dbReference>
<evidence type="ECO:0000313" key="5">
    <source>
        <dbReference type="EMBL" id="VYU56929.1"/>
    </source>
</evidence>
<dbReference type="NCBIfam" id="TIGR02937">
    <property type="entry name" value="sigma70-ECF"/>
    <property type="match status" value="1"/>
</dbReference>
<dbReference type="PANTHER" id="PTHR43133:SF60">
    <property type="entry name" value="RNA POLYMERASE SIGMA FACTOR SIGV"/>
    <property type="match status" value="1"/>
</dbReference>
<gene>
    <name evidence="5" type="primary">sigW_2</name>
    <name evidence="5" type="ORF">ELLFYP34_03601</name>
</gene>
<dbReference type="InterPro" id="IPR007627">
    <property type="entry name" value="RNA_pol_sigma70_r2"/>
</dbReference>
<evidence type="ECO:0000256" key="1">
    <source>
        <dbReference type="ARBA" id="ARBA00010641"/>
    </source>
</evidence>
<dbReference type="InterPro" id="IPR013249">
    <property type="entry name" value="RNA_pol_sigma70_r4_t2"/>
</dbReference>
<organism evidence="5">
    <name type="scientific">Eubacterium limosum</name>
    <dbReference type="NCBI Taxonomy" id="1736"/>
    <lineage>
        <taxon>Bacteria</taxon>
        <taxon>Bacillati</taxon>
        <taxon>Bacillota</taxon>
        <taxon>Clostridia</taxon>
        <taxon>Eubacteriales</taxon>
        <taxon>Eubacteriaceae</taxon>
        <taxon>Eubacterium</taxon>
    </lineage>
</organism>
<dbReference type="SUPFAM" id="SSF88659">
    <property type="entry name" value="Sigma3 and sigma4 domains of RNA polymerase sigma factors"/>
    <property type="match status" value="1"/>
</dbReference>
<keyword evidence="4" id="KW-0804">Transcription</keyword>
<evidence type="ECO:0000256" key="2">
    <source>
        <dbReference type="ARBA" id="ARBA00023015"/>
    </source>
</evidence>
<dbReference type="GO" id="GO:0016987">
    <property type="term" value="F:sigma factor activity"/>
    <property type="evidence" value="ECO:0007669"/>
    <property type="project" value="UniProtKB-KW"/>
</dbReference>
<dbReference type="Gene3D" id="1.10.10.10">
    <property type="entry name" value="Winged helix-like DNA-binding domain superfamily/Winged helix DNA-binding domain"/>
    <property type="match status" value="1"/>
</dbReference>
<protein>
    <submittedName>
        <fullName evidence="5">ECF RNA polymerase sigma factor SigW</fullName>
    </submittedName>
</protein>
<dbReference type="SUPFAM" id="SSF88946">
    <property type="entry name" value="Sigma2 domain of RNA polymerase sigma factors"/>
    <property type="match status" value="1"/>
</dbReference>
<reference evidence="5" key="1">
    <citation type="submission" date="2019-11" db="EMBL/GenBank/DDBJ databases">
        <authorList>
            <person name="Feng L."/>
        </authorList>
    </citation>
    <scope>NUCLEOTIDE SEQUENCE</scope>
    <source>
        <strain evidence="5">ElimosumLFYP34</strain>
    </source>
</reference>
<proteinExistence type="inferred from homology"/>
<dbReference type="InterPro" id="IPR036388">
    <property type="entry name" value="WH-like_DNA-bd_sf"/>
</dbReference>
<dbReference type="GO" id="GO:0003677">
    <property type="term" value="F:DNA binding"/>
    <property type="evidence" value="ECO:0007669"/>
    <property type="project" value="InterPro"/>
</dbReference>
<dbReference type="InterPro" id="IPR039425">
    <property type="entry name" value="RNA_pol_sigma-70-like"/>
</dbReference>
<evidence type="ECO:0000256" key="3">
    <source>
        <dbReference type="ARBA" id="ARBA00023082"/>
    </source>
</evidence>
<dbReference type="AlphaFoldDB" id="A0A6N3FZI9"/>
<evidence type="ECO:0000256" key="4">
    <source>
        <dbReference type="ARBA" id="ARBA00023163"/>
    </source>
</evidence>
<dbReference type="InterPro" id="IPR014284">
    <property type="entry name" value="RNA_pol_sigma-70_dom"/>
</dbReference>
<comment type="similarity">
    <text evidence="1">Belongs to the sigma-70 factor family. ECF subfamily.</text>
</comment>
<dbReference type="GO" id="GO:0006352">
    <property type="term" value="P:DNA-templated transcription initiation"/>
    <property type="evidence" value="ECO:0007669"/>
    <property type="project" value="InterPro"/>
</dbReference>
<keyword evidence="2" id="KW-0805">Transcription regulation</keyword>
<dbReference type="Pfam" id="PF04542">
    <property type="entry name" value="Sigma70_r2"/>
    <property type="match status" value="1"/>
</dbReference>
<dbReference type="InterPro" id="IPR013325">
    <property type="entry name" value="RNA_pol_sigma_r2"/>
</dbReference>
<name>A0A6N3FZI9_EUBLI</name>
<sequence>MKSFDTDEAERIVNAYSDLILRLSYTYLKSTHDAEDICQTVLLKFMTNEKAFDSPEHERAWIIRVTANACKDLLRRLQRCHTVCLEDVAEIPAPQVPESDVLEAVMALPLKYREAIYLYYYEDYTAREIGKALGQSVATVNAHLSRGRKKLRTILGGEYYEKTI</sequence>
<dbReference type="PANTHER" id="PTHR43133">
    <property type="entry name" value="RNA POLYMERASE ECF-TYPE SIGMA FACTO"/>
    <property type="match status" value="1"/>
</dbReference>
<dbReference type="InterPro" id="IPR013324">
    <property type="entry name" value="RNA_pol_sigma_r3/r4-like"/>
</dbReference>
<keyword evidence="3" id="KW-0731">Sigma factor</keyword>
<accession>A0A6N3FZI9</accession>